<keyword evidence="3" id="KW-1185">Reference proteome</keyword>
<accession>A0A553PZ91</accession>
<evidence type="ECO:0000313" key="2">
    <source>
        <dbReference type="EMBL" id="TRY83000.1"/>
    </source>
</evidence>
<feature type="region of interest" description="Disordered" evidence="1">
    <location>
        <begin position="1"/>
        <end position="36"/>
    </location>
</feature>
<name>A0A553PZ91_9TELE</name>
<feature type="compositionally biased region" description="Basic and acidic residues" evidence="1">
    <location>
        <begin position="1"/>
        <end position="10"/>
    </location>
</feature>
<organism evidence="2 3">
    <name type="scientific">Danionella cerebrum</name>
    <dbReference type="NCBI Taxonomy" id="2873325"/>
    <lineage>
        <taxon>Eukaryota</taxon>
        <taxon>Metazoa</taxon>
        <taxon>Chordata</taxon>
        <taxon>Craniata</taxon>
        <taxon>Vertebrata</taxon>
        <taxon>Euteleostomi</taxon>
        <taxon>Actinopterygii</taxon>
        <taxon>Neopterygii</taxon>
        <taxon>Teleostei</taxon>
        <taxon>Ostariophysi</taxon>
        <taxon>Cypriniformes</taxon>
        <taxon>Danionidae</taxon>
        <taxon>Danioninae</taxon>
        <taxon>Danionella</taxon>
    </lineage>
</organism>
<proteinExistence type="predicted"/>
<gene>
    <name evidence="2" type="ORF">DNTS_003979</name>
</gene>
<feature type="region of interest" description="Disordered" evidence="1">
    <location>
        <begin position="120"/>
        <end position="139"/>
    </location>
</feature>
<reference evidence="2 3" key="1">
    <citation type="journal article" date="2019" name="Sci. Data">
        <title>Hybrid genome assembly and annotation of Danionella translucida.</title>
        <authorList>
            <person name="Kadobianskyi M."/>
            <person name="Schulze L."/>
            <person name="Schuelke M."/>
            <person name="Judkewitz B."/>
        </authorList>
    </citation>
    <scope>NUCLEOTIDE SEQUENCE [LARGE SCALE GENOMIC DNA]</scope>
    <source>
        <strain evidence="2 3">Bolton</strain>
    </source>
</reference>
<dbReference type="EMBL" id="SRMA01026507">
    <property type="protein sequence ID" value="TRY83000.1"/>
    <property type="molecule type" value="Genomic_DNA"/>
</dbReference>
<evidence type="ECO:0000313" key="3">
    <source>
        <dbReference type="Proteomes" id="UP000316079"/>
    </source>
</evidence>
<dbReference type="AlphaFoldDB" id="A0A553PZ91"/>
<sequence>MLLRSNEKIKPRPSALRSLKGTAPSPQSVSRTPLRCPHLKNGCHGDGTGSWHSGAGSWLRGHSYHSGMIRIDLEDDKDDYRSRAGECLCLTRIDAGRQAHMAGERGDELQALPLACSGHTEHRRTAAAGTDQEQTRDLPRAPEAAFAANQRQTGTPGDATLTLTLSALNY</sequence>
<comment type="caution">
    <text evidence="2">The sequence shown here is derived from an EMBL/GenBank/DDBJ whole genome shotgun (WGS) entry which is preliminary data.</text>
</comment>
<dbReference type="Proteomes" id="UP000316079">
    <property type="component" value="Unassembled WGS sequence"/>
</dbReference>
<protein>
    <submittedName>
        <fullName evidence="2">Uncharacterized protein</fullName>
    </submittedName>
</protein>
<evidence type="ECO:0000256" key="1">
    <source>
        <dbReference type="SAM" id="MobiDB-lite"/>
    </source>
</evidence>